<keyword evidence="1" id="KW-0004">4Fe-4S</keyword>
<dbReference type="InterPro" id="IPR017900">
    <property type="entry name" value="4Fe4S_Fe_S_CS"/>
</dbReference>
<dbReference type="PROSITE" id="PS00198">
    <property type="entry name" value="4FE4S_FER_1"/>
    <property type="match status" value="1"/>
</dbReference>
<dbReference type="AlphaFoldDB" id="F7NDE4"/>
<keyword evidence="4" id="KW-0411">Iron-sulfur</keyword>
<keyword evidence="7" id="KW-1185">Reference proteome</keyword>
<dbReference type="InterPro" id="IPR010226">
    <property type="entry name" value="NADH_quinone_OxRdtase_chainI"/>
</dbReference>
<protein>
    <submittedName>
        <fullName evidence="6">Proton-translocating NADH-ubiquinone oxidoreductase, 23 kd, chain i</fullName>
    </submittedName>
</protein>
<gene>
    <name evidence="6" type="ORF">ALO_00255</name>
</gene>
<dbReference type="Proteomes" id="UP000003240">
    <property type="component" value="Unassembled WGS sequence"/>
</dbReference>
<evidence type="ECO:0000256" key="4">
    <source>
        <dbReference type="ARBA" id="ARBA00023014"/>
    </source>
</evidence>
<evidence type="ECO:0000256" key="1">
    <source>
        <dbReference type="ARBA" id="ARBA00022485"/>
    </source>
</evidence>
<dbReference type="OrthoDB" id="9803192at2"/>
<accession>F7NDE4</accession>
<dbReference type="GO" id="GO:0016651">
    <property type="term" value="F:oxidoreductase activity, acting on NAD(P)H"/>
    <property type="evidence" value="ECO:0007669"/>
    <property type="project" value="InterPro"/>
</dbReference>
<evidence type="ECO:0000313" key="7">
    <source>
        <dbReference type="Proteomes" id="UP000003240"/>
    </source>
</evidence>
<dbReference type="STRING" id="1009370.ALO_00255"/>
<evidence type="ECO:0000313" key="6">
    <source>
        <dbReference type="EMBL" id="EGO65976.1"/>
    </source>
</evidence>
<dbReference type="RefSeq" id="WP_004091637.1">
    <property type="nucleotide sequence ID" value="NZ_AFGF01000005.1"/>
</dbReference>
<evidence type="ECO:0000256" key="3">
    <source>
        <dbReference type="ARBA" id="ARBA00023004"/>
    </source>
</evidence>
<dbReference type="PROSITE" id="PS51379">
    <property type="entry name" value="4FE4S_FER_2"/>
    <property type="match status" value="2"/>
</dbReference>
<dbReference type="Pfam" id="PF12838">
    <property type="entry name" value="Fer4_7"/>
    <property type="match status" value="1"/>
</dbReference>
<dbReference type="GO" id="GO:0051539">
    <property type="term" value="F:4 iron, 4 sulfur cluster binding"/>
    <property type="evidence" value="ECO:0007669"/>
    <property type="project" value="UniProtKB-KW"/>
</dbReference>
<reference evidence="6 7" key="1">
    <citation type="journal article" date="2011" name="EMBO J.">
        <title>Structural diversity of bacterial flagellar motors.</title>
        <authorList>
            <person name="Chen S."/>
            <person name="Beeby M."/>
            <person name="Murphy G.E."/>
            <person name="Leadbetter J.R."/>
            <person name="Hendrixson D.R."/>
            <person name="Briegel A."/>
            <person name="Li Z."/>
            <person name="Shi J."/>
            <person name="Tocheva E.I."/>
            <person name="Muller A."/>
            <person name="Dobro M.J."/>
            <person name="Jensen G.J."/>
        </authorList>
    </citation>
    <scope>NUCLEOTIDE SEQUENCE [LARGE SCALE GENOMIC DNA]</scope>
    <source>
        <strain evidence="6 7">DSM 6540</strain>
    </source>
</reference>
<dbReference type="GO" id="GO:0016020">
    <property type="term" value="C:membrane"/>
    <property type="evidence" value="ECO:0007669"/>
    <property type="project" value="InterPro"/>
</dbReference>
<evidence type="ECO:0000256" key="2">
    <source>
        <dbReference type="ARBA" id="ARBA00022723"/>
    </source>
</evidence>
<dbReference type="PANTHER" id="PTHR10849">
    <property type="entry name" value="NADH DEHYDROGENASE UBIQUINONE IRON-SULFUR PROTEIN 8, MITOCHONDRIAL"/>
    <property type="match status" value="1"/>
</dbReference>
<organism evidence="6 7">
    <name type="scientific">Acetonema longum DSM 6540</name>
    <dbReference type="NCBI Taxonomy" id="1009370"/>
    <lineage>
        <taxon>Bacteria</taxon>
        <taxon>Bacillati</taxon>
        <taxon>Bacillota</taxon>
        <taxon>Negativicutes</taxon>
        <taxon>Acetonemataceae</taxon>
        <taxon>Acetonema</taxon>
    </lineage>
</organism>
<feature type="domain" description="4Fe-4S ferredoxin-type" evidence="5">
    <location>
        <begin position="40"/>
        <end position="69"/>
    </location>
</feature>
<name>F7NDE4_9FIRM</name>
<feature type="domain" description="4Fe-4S ferredoxin-type" evidence="5">
    <location>
        <begin position="80"/>
        <end position="109"/>
    </location>
</feature>
<proteinExistence type="predicted"/>
<dbReference type="GO" id="GO:0046872">
    <property type="term" value="F:metal ion binding"/>
    <property type="evidence" value="ECO:0007669"/>
    <property type="project" value="UniProtKB-KW"/>
</dbReference>
<dbReference type="Gene3D" id="3.30.70.3270">
    <property type="match status" value="1"/>
</dbReference>
<dbReference type="eggNOG" id="COG1143">
    <property type="taxonomic scope" value="Bacteria"/>
</dbReference>
<dbReference type="EMBL" id="AFGF01000005">
    <property type="protein sequence ID" value="EGO65976.1"/>
    <property type="molecule type" value="Genomic_DNA"/>
</dbReference>
<dbReference type="SUPFAM" id="SSF46548">
    <property type="entry name" value="alpha-helical ferredoxin"/>
    <property type="match status" value="1"/>
</dbReference>
<keyword evidence="3" id="KW-0408">Iron</keyword>
<sequence length="141" mass="15917">MYGKGLLKGMALTLKVFFSKKDTVQYPEQKLTMSPRYRGGQLLLDTGKCIACGLCAMSCPNAAIVLAAEMNQETKKKQLTEYRYLSGYCLYCNLCMEACPTHAIAWDRDYEITSYHSHDLEYDCLKQNCPAAKEGVLCQEK</sequence>
<evidence type="ECO:0000259" key="5">
    <source>
        <dbReference type="PROSITE" id="PS51379"/>
    </source>
</evidence>
<keyword evidence="6" id="KW-0830">Ubiquinone</keyword>
<keyword evidence="2" id="KW-0479">Metal-binding</keyword>
<dbReference type="InterPro" id="IPR017896">
    <property type="entry name" value="4Fe4S_Fe-S-bd"/>
</dbReference>
<comment type="caution">
    <text evidence="6">The sequence shown here is derived from an EMBL/GenBank/DDBJ whole genome shotgun (WGS) entry which is preliminary data.</text>
</comment>